<reference evidence="4 5" key="1">
    <citation type="submission" date="2020-10" db="EMBL/GenBank/DDBJ databases">
        <title>The Coptis chinensis genome and diversification of protoberbering-type alkaloids.</title>
        <authorList>
            <person name="Wang B."/>
            <person name="Shu S."/>
            <person name="Song C."/>
            <person name="Liu Y."/>
        </authorList>
    </citation>
    <scope>NUCLEOTIDE SEQUENCE [LARGE SCALE GENOMIC DNA]</scope>
    <source>
        <strain evidence="4">HL-2020</strain>
        <tissue evidence="4">Leaf</tissue>
    </source>
</reference>
<dbReference type="Pfam" id="PF02536">
    <property type="entry name" value="mTERF"/>
    <property type="match status" value="2"/>
</dbReference>
<evidence type="ECO:0000256" key="3">
    <source>
        <dbReference type="ARBA" id="ARBA00022946"/>
    </source>
</evidence>
<name>A0A835HP92_9MAGN</name>
<dbReference type="EMBL" id="JADFTS010000006">
    <property type="protein sequence ID" value="KAF9603165.1"/>
    <property type="molecule type" value="Genomic_DNA"/>
</dbReference>
<comment type="similarity">
    <text evidence="1">Belongs to the mTERF family.</text>
</comment>
<dbReference type="PANTHER" id="PTHR13068">
    <property type="entry name" value="CGI-12 PROTEIN-RELATED"/>
    <property type="match status" value="1"/>
</dbReference>
<evidence type="ECO:0000313" key="4">
    <source>
        <dbReference type="EMBL" id="KAF9603165.1"/>
    </source>
</evidence>
<evidence type="ECO:0000256" key="2">
    <source>
        <dbReference type="ARBA" id="ARBA00022472"/>
    </source>
</evidence>
<dbReference type="InterPro" id="IPR003690">
    <property type="entry name" value="MTERF"/>
</dbReference>
<evidence type="ECO:0000313" key="5">
    <source>
        <dbReference type="Proteomes" id="UP000631114"/>
    </source>
</evidence>
<keyword evidence="5" id="KW-1185">Reference proteome</keyword>
<dbReference type="PANTHER" id="PTHR13068:SF113">
    <property type="entry name" value="TRANSCRIPTION TERMINATION FACTOR MTEF18, MITOCHONDRIAL"/>
    <property type="match status" value="1"/>
</dbReference>
<keyword evidence="3" id="KW-0809">Transit peptide</keyword>
<keyword evidence="2" id="KW-0804">Transcription</keyword>
<dbReference type="GO" id="GO:0006353">
    <property type="term" value="P:DNA-templated transcription termination"/>
    <property type="evidence" value="ECO:0007669"/>
    <property type="project" value="UniProtKB-KW"/>
</dbReference>
<dbReference type="SMART" id="SM00733">
    <property type="entry name" value="Mterf"/>
    <property type="match status" value="5"/>
</dbReference>
<evidence type="ECO:0000256" key="1">
    <source>
        <dbReference type="ARBA" id="ARBA00007692"/>
    </source>
</evidence>
<dbReference type="Proteomes" id="UP000631114">
    <property type="component" value="Unassembled WGS sequence"/>
</dbReference>
<sequence length="487" mass="56493">MDYSYTTFSSDFLRFLRYHPINEFEFFFESIGIPFLQLDSFLPEFEFFLNEDGSLLNVARTLSLFGFPWNKLGKLYREEVEIFGKDCNDLDSLLCRYVSLGFDTCTVVGICLAFPFVLSGNDHLSIGVDALFGVLKRVFVDFDLKSSVDGNVDASYEFCRKIKVFIDLGCEMNDVGEFIGKRWDVFLECSEEVLVTKVEYFKQMNIKKEDVGLFLLCCPEVLQFDLESPVFSAMNFLKHFGLSDEELDAIALEYPYVLGKNRLANLPHFMRAIDRHEWFFDKIMNGNHHLLADLGIDSQDEDFEKDFKDCLERFQSGRSYKHALAKLDFLHEIGFGENLVTLKVLSNLHGTKSELQVRFNYLLGRGVAFSRLSKMIKMLPKVLNQKPELLKDKVDFLCNEVGMSVQFLNVFPGFLCFDLENRMKPRLRIHKWILENGFHAKEYSLASIIATSENRFIDRLVGIHPTVLKQWFERFSSKNHSYSPQEP</sequence>
<dbReference type="AlphaFoldDB" id="A0A835HP92"/>
<gene>
    <name evidence="4" type="ORF">IFM89_034498</name>
</gene>
<comment type="caution">
    <text evidence="4">The sequence shown here is derived from an EMBL/GenBank/DDBJ whole genome shotgun (WGS) entry which is preliminary data.</text>
</comment>
<protein>
    <submittedName>
        <fullName evidence="4">Uncharacterized protein</fullName>
    </submittedName>
</protein>
<dbReference type="Gene3D" id="1.25.70.10">
    <property type="entry name" value="Transcription termination factor 3, mitochondrial"/>
    <property type="match status" value="1"/>
</dbReference>
<proteinExistence type="inferred from homology"/>
<keyword evidence="2" id="KW-0806">Transcription termination</keyword>
<dbReference type="OrthoDB" id="899381at2759"/>
<keyword evidence="2" id="KW-0805">Transcription regulation</keyword>
<dbReference type="GO" id="GO:0003676">
    <property type="term" value="F:nucleic acid binding"/>
    <property type="evidence" value="ECO:0007669"/>
    <property type="project" value="InterPro"/>
</dbReference>
<organism evidence="4 5">
    <name type="scientific">Coptis chinensis</name>
    <dbReference type="NCBI Taxonomy" id="261450"/>
    <lineage>
        <taxon>Eukaryota</taxon>
        <taxon>Viridiplantae</taxon>
        <taxon>Streptophyta</taxon>
        <taxon>Embryophyta</taxon>
        <taxon>Tracheophyta</taxon>
        <taxon>Spermatophyta</taxon>
        <taxon>Magnoliopsida</taxon>
        <taxon>Ranunculales</taxon>
        <taxon>Ranunculaceae</taxon>
        <taxon>Coptidoideae</taxon>
        <taxon>Coptis</taxon>
    </lineage>
</organism>
<dbReference type="InterPro" id="IPR038538">
    <property type="entry name" value="MTERF_sf"/>
</dbReference>
<accession>A0A835HP92</accession>